<organism evidence="1 2">
    <name type="scientific">Acinetobacter baumannii</name>
    <dbReference type="NCBI Taxonomy" id="470"/>
    <lineage>
        <taxon>Bacteria</taxon>
        <taxon>Pseudomonadati</taxon>
        <taxon>Pseudomonadota</taxon>
        <taxon>Gammaproteobacteria</taxon>
        <taxon>Moraxellales</taxon>
        <taxon>Moraxellaceae</taxon>
        <taxon>Acinetobacter</taxon>
        <taxon>Acinetobacter calcoaceticus/baumannii complex</taxon>
    </lineage>
</organism>
<dbReference type="EMBL" id="NGEL01000056">
    <property type="protein sequence ID" value="OTM90966.1"/>
    <property type="molecule type" value="Genomic_DNA"/>
</dbReference>
<dbReference type="CDD" id="cd00736">
    <property type="entry name" value="lambda_lys-like"/>
    <property type="match status" value="1"/>
</dbReference>
<protein>
    <submittedName>
        <fullName evidence="1">Lysozyme</fullName>
    </submittedName>
</protein>
<dbReference type="Proteomes" id="UP000194699">
    <property type="component" value="Unassembled WGS sequence"/>
</dbReference>
<dbReference type="Gene3D" id="1.10.530.10">
    <property type="match status" value="1"/>
</dbReference>
<name>A0A241ZG83_ACIBA</name>
<accession>A0A241ZG83</accession>
<dbReference type="RefSeq" id="WP_086249681.1">
    <property type="nucleotide sequence ID" value="NZ_CP195996.1"/>
</dbReference>
<comment type="caution">
    <text evidence="1">The sequence shown here is derived from an EMBL/GenBank/DDBJ whole genome shotgun (WGS) entry which is preliminary data.</text>
</comment>
<dbReference type="InterPro" id="IPR023346">
    <property type="entry name" value="Lysozyme-like_dom_sf"/>
</dbReference>
<evidence type="ECO:0000313" key="2">
    <source>
        <dbReference type="Proteomes" id="UP000194699"/>
    </source>
</evidence>
<gene>
    <name evidence="1" type="ORF">B9X95_06005</name>
</gene>
<dbReference type="SUPFAM" id="SSF53955">
    <property type="entry name" value="Lysozyme-like"/>
    <property type="match status" value="1"/>
</dbReference>
<sequence>MASAQKYMQLLNNPNARRMLDLIASAEGVKHGYNTLFGNQRFDDLSGHPNIRKAFTQTDGKKNYTTAAGRYQFLNDTWNGLSRQYGLRDFSPQSQDIGAIALLDQIGALPYVLKGDFGTAIKKSGGTWASLPSSNYAQNKRSWDFINKQLGNKVSTFEPEFVDLKKVGISSNFQPKMVDLASVGIGTKPDFQPEFVDLKSVGIGV</sequence>
<reference evidence="1 2" key="1">
    <citation type="submission" date="2017-05" db="EMBL/GenBank/DDBJ databases">
        <authorList>
            <person name="Song R."/>
            <person name="Chenine A.L."/>
            <person name="Ruprecht R.M."/>
        </authorList>
    </citation>
    <scope>NUCLEOTIDE SEQUENCE [LARGE SCALE GENOMIC DNA]</scope>
    <source>
        <strain evidence="1 2">PR350</strain>
    </source>
</reference>
<proteinExistence type="predicted"/>
<evidence type="ECO:0000313" key="1">
    <source>
        <dbReference type="EMBL" id="OTM90966.1"/>
    </source>
</evidence>
<dbReference type="AlphaFoldDB" id="A0A241ZG83"/>